<organism evidence="1 2">
    <name type="scientific">Stentor coeruleus</name>
    <dbReference type="NCBI Taxonomy" id="5963"/>
    <lineage>
        <taxon>Eukaryota</taxon>
        <taxon>Sar</taxon>
        <taxon>Alveolata</taxon>
        <taxon>Ciliophora</taxon>
        <taxon>Postciliodesmatophora</taxon>
        <taxon>Heterotrichea</taxon>
        <taxon>Heterotrichida</taxon>
        <taxon>Stentoridae</taxon>
        <taxon>Stentor</taxon>
    </lineage>
</organism>
<dbReference type="Proteomes" id="UP000187209">
    <property type="component" value="Unassembled WGS sequence"/>
</dbReference>
<gene>
    <name evidence="1" type="ORF">SteCoe_26632</name>
</gene>
<keyword evidence="2" id="KW-1185">Reference proteome</keyword>
<reference evidence="1 2" key="1">
    <citation type="submission" date="2016-11" db="EMBL/GenBank/DDBJ databases">
        <title>The macronuclear genome of Stentor coeruleus: a giant cell with tiny introns.</title>
        <authorList>
            <person name="Slabodnick M."/>
            <person name="Ruby J.G."/>
            <person name="Reiff S.B."/>
            <person name="Swart E.C."/>
            <person name="Gosai S."/>
            <person name="Prabakaran S."/>
            <person name="Witkowska E."/>
            <person name="Larue G.E."/>
            <person name="Fisher S."/>
            <person name="Freeman R.M."/>
            <person name="Gunawardena J."/>
            <person name="Chu W."/>
            <person name="Stover N.A."/>
            <person name="Gregory B.D."/>
            <person name="Nowacki M."/>
            <person name="Derisi J."/>
            <person name="Roy S.W."/>
            <person name="Marshall W.F."/>
            <person name="Sood P."/>
        </authorList>
    </citation>
    <scope>NUCLEOTIDE SEQUENCE [LARGE SCALE GENOMIC DNA]</scope>
    <source>
        <strain evidence="1">WM001</strain>
    </source>
</reference>
<dbReference type="OrthoDB" id="10368190at2759"/>
<dbReference type="EMBL" id="MPUH01000751">
    <property type="protein sequence ID" value="OMJ74449.1"/>
    <property type="molecule type" value="Genomic_DNA"/>
</dbReference>
<sequence>MVLIKAILRRTSNLAARSLTPLKKGDPEAKKPVYIDGVRVFPPTIDENGNVTYYQEFPAGWKPYSYNYIGHGWLVGTQMLLWGAAYVYWSSTRERKELL</sequence>
<comment type="caution">
    <text evidence="1">The sequence shown here is derived from an EMBL/GenBank/DDBJ whole genome shotgun (WGS) entry which is preliminary data.</text>
</comment>
<evidence type="ECO:0000313" key="2">
    <source>
        <dbReference type="Proteomes" id="UP000187209"/>
    </source>
</evidence>
<proteinExistence type="predicted"/>
<protein>
    <submittedName>
        <fullName evidence="1">Uncharacterized protein</fullName>
    </submittedName>
</protein>
<dbReference type="AlphaFoldDB" id="A0A1R2BCF4"/>
<evidence type="ECO:0000313" key="1">
    <source>
        <dbReference type="EMBL" id="OMJ74449.1"/>
    </source>
</evidence>
<accession>A0A1R2BCF4</accession>
<name>A0A1R2BCF4_9CILI</name>